<evidence type="ECO:0000313" key="2">
    <source>
        <dbReference type="EMBL" id="GHG41166.1"/>
    </source>
</evidence>
<dbReference type="RefSeq" id="WP_191315921.1">
    <property type="nucleotide sequence ID" value="NZ_BNAW01000050.1"/>
</dbReference>
<gene>
    <name evidence="2" type="ORF">GCM10017567_73320</name>
</gene>
<dbReference type="SUPFAM" id="SSF81901">
    <property type="entry name" value="HCP-like"/>
    <property type="match status" value="1"/>
</dbReference>
<feature type="region of interest" description="Disordered" evidence="1">
    <location>
        <begin position="149"/>
        <end position="170"/>
    </location>
</feature>
<name>A0ABQ3KNS0_9PSEU</name>
<evidence type="ECO:0000256" key="1">
    <source>
        <dbReference type="SAM" id="MobiDB-lite"/>
    </source>
</evidence>
<accession>A0ABQ3KNS0</accession>
<comment type="caution">
    <text evidence="2">The sequence shown here is derived from an EMBL/GenBank/DDBJ whole genome shotgun (WGS) entry which is preliminary data.</text>
</comment>
<feature type="region of interest" description="Disordered" evidence="1">
    <location>
        <begin position="390"/>
        <end position="411"/>
    </location>
</feature>
<evidence type="ECO:0008006" key="4">
    <source>
        <dbReference type="Google" id="ProtNLM"/>
    </source>
</evidence>
<organism evidence="2 3">
    <name type="scientific">Amycolatopsis bullii</name>
    <dbReference type="NCBI Taxonomy" id="941987"/>
    <lineage>
        <taxon>Bacteria</taxon>
        <taxon>Bacillati</taxon>
        <taxon>Actinomycetota</taxon>
        <taxon>Actinomycetes</taxon>
        <taxon>Pseudonocardiales</taxon>
        <taxon>Pseudonocardiaceae</taxon>
        <taxon>Amycolatopsis</taxon>
    </lineage>
</organism>
<protein>
    <recommendedName>
        <fullName evidence="4">Tetratricopeptide repeat protein</fullName>
    </recommendedName>
</protein>
<keyword evidence="3" id="KW-1185">Reference proteome</keyword>
<reference evidence="3" key="1">
    <citation type="journal article" date="2019" name="Int. J. Syst. Evol. Microbiol.">
        <title>The Global Catalogue of Microorganisms (GCM) 10K type strain sequencing project: providing services to taxonomists for standard genome sequencing and annotation.</title>
        <authorList>
            <consortium name="The Broad Institute Genomics Platform"/>
            <consortium name="The Broad Institute Genome Sequencing Center for Infectious Disease"/>
            <person name="Wu L."/>
            <person name="Ma J."/>
        </authorList>
    </citation>
    <scope>NUCLEOTIDE SEQUENCE [LARGE SCALE GENOMIC DNA]</scope>
    <source>
        <strain evidence="3">CGMCC 4.7680</strain>
    </source>
</reference>
<evidence type="ECO:0000313" key="3">
    <source>
        <dbReference type="Proteomes" id="UP000649955"/>
    </source>
</evidence>
<dbReference type="Proteomes" id="UP000649955">
    <property type="component" value="Unassembled WGS sequence"/>
</dbReference>
<proteinExistence type="predicted"/>
<sequence length="411" mass="45847">MTPTTPDTGHGGDRRFDVDNLIAAARAADAAEIAAHGRVLRTMVDDTVVAYRAFEIGVWETMHDNHAKALRWLRIAVDSDIEEAEPLLQICAEVLDSIPQRRDAAQDERDDRLAEIQVELTQKTDVSTAAVTTPIYDWLIARMHHDHGELSRTELPEPSESQQHDPKPAEPCSLEFRFQPGSRWSWTSQRPMPALLQTACDAFTTDLTPWPCVSGAFESLRTPGGLVGNGWNGTARQLLGRVQWAIWNTRGDERTDPRRQYLSRRDVRYEALKIERILQPFGCPGADDAYVRLPDLDLYVPDQRHGDDPGAGSALVRAARVAELNGDLARAERLLRVAATGWDPNALIMLAWLRHQAGDHHEANLLLRQAAEATAASPALLDHETPLRRNACHDDPCIQSDNDRDETELIG</sequence>
<dbReference type="EMBL" id="BNAW01000050">
    <property type="protein sequence ID" value="GHG41166.1"/>
    <property type="molecule type" value="Genomic_DNA"/>
</dbReference>